<dbReference type="InterPro" id="IPR037455">
    <property type="entry name" value="LucA/IucC-like"/>
</dbReference>
<accession>A0ABV6QL42</accession>
<dbReference type="EMBL" id="JBHLTC010000018">
    <property type="protein sequence ID" value="MFC0625354.1"/>
    <property type="molecule type" value="Genomic_DNA"/>
</dbReference>
<keyword evidence="6" id="KW-1185">Reference proteome</keyword>
<dbReference type="Proteomes" id="UP001589890">
    <property type="component" value="Unassembled WGS sequence"/>
</dbReference>
<dbReference type="InterPro" id="IPR007310">
    <property type="entry name" value="Aerobactin_biosyn_IucA/IucC_N"/>
</dbReference>
<dbReference type="InterPro" id="IPR022770">
    <property type="entry name" value="IucA/IucC-like_C"/>
</dbReference>
<proteinExistence type="inferred from homology"/>
<comment type="similarity">
    <text evidence="2">Belongs to the IucA/IucC family.</text>
</comment>
<reference evidence="5 6" key="1">
    <citation type="submission" date="2024-09" db="EMBL/GenBank/DDBJ databases">
        <authorList>
            <person name="Sun Q."/>
            <person name="Mori K."/>
        </authorList>
    </citation>
    <scope>NUCLEOTIDE SEQUENCE [LARGE SCALE GENOMIC DNA]</scope>
    <source>
        <strain evidence="5 6">CGMCC 1.15906</strain>
    </source>
</reference>
<dbReference type="PANTHER" id="PTHR34384:SF6">
    <property type="entry name" value="STAPHYLOFERRIN B SYNTHASE"/>
    <property type="match status" value="1"/>
</dbReference>
<dbReference type="PANTHER" id="PTHR34384">
    <property type="entry name" value="L-2,3-DIAMINOPROPANOATE--CITRATE LIGASE"/>
    <property type="match status" value="1"/>
</dbReference>
<evidence type="ECO:0000313" key="5">
    <source>
        <dbReference type="EMBL" id="MFC0625354.1"/>
    </source>
</evidence>
<protein>
    <submittedName>
        <fullName evidence="5">IucA/IucC family protein</fullName>
    </submittedName>
</protein>
<sequence length="599" mass="65231">MTSASASWAASSASSGDWERASAALLAKLIGQLCAEELLTPMDDRLDLGGASYSFTSRRGAFGSWRIDPASIRRTVTGILGNDESEPAIDPAQFIVDAASALRISGQTVAGYIAELSSTLAADVAMASTAVRNDELIGRHHSELEGHLTGHPLLVANKGRLGFSAKDSRRYPPEARTRLRLTWLAVRRGLAEFRGTPDLSEHSVLAAELDPGTVEVFRQVLSDAGYDPDTYVWLPCHPWQLDHVVRTQWARELATGQIVVLGKSSDEYLPTQSIRTMVNVSAFGRYQVKLPLKILNTSVYRGIPEHCSLAAPMVTQWLKGLWQRDEVLSKLGTELLGEVASVTVRHPQLSNAPGVPYQWVETLGCIWREPLDPRLQPGETAWPLAAVLHVDSAGKPLLADLIARAGCDADAWIGALLAALLRPLLHVMHHYGITVNPHGENLMVVCGPEGLPARIVIKDLVDDVNLSTEPVAARGMEPDGHDRVLPRKPWHVLRQYLVDALFLGVLGPMGDVLEDAGLMPSARLWGLTRGEIERYAAANPAYADRLAATGLLDKTYARYPLNGYRLSLGYADLDTRPPVPVTGRMPNPMYDVPAEPLRG</sequence>
<dbReference type="Pfam" id="PF06276">
    <property type="entry name" value="FhuF"/>
    <property type="match status" value="1"/>
</dbReference>
<comment type="caution">
    <text evidence="5">The sequence shown here is derived from an EMBL/GenBank/DDBJ whole genome shotgun (WGS) entry which is preliminary data.</text>
</comment>
<dbReference type="Gene3D" id="3.30.310.280">
    <property type="match status" value="1"/>
</dbReference>
<evidence type="ECO:0000259" key="3">
    <source>
        <dbReference type="Pfam" id="PF04183"/>
    </source>
</evidence>
<dbReference type="Gene3D" id="1.10.510.40">
    <property type="match status" value="1"/>
</dbReference>
<evidence type="ECO:0000259" key="4">
    <source>
        <dbReference type="Pfam" id="PF06276"/>
    </source>
</evidence>
<feature type="domain" description="Aerobactin siderophore biosynthesis IucA/IucC-like C-terminal" evidence="4">
    <location>
        <begin position="411"/>
        <end position="566"/>
    </location>
</feature>
<dbReference type="Gene3D" id="6.10.250.3370">
    <property type="match status" value="1"/>
</dbReference>
<evidence type="ECO:0000256" key="1">
    <source>
        <dbReference type="ARBA" id="ARBA00004924"/>
    </source>
</evidence>
<feature type="domain" description="Aerobactin siderophore biosynthesis IucA/IucC N-terminal" evidence="3">
    <location>
        <begin position="143"/>
        <end position="389"/>
    </location>
</feature>
<gene>
    <name evidence="5" type="ORF">ACFFGN_14840</name>
</gene>
<dbReference type="Pfam" id="PF04183">
    <property type="entry name" value="IucA_IucC"/>
    <property type="match status" value="1"/>
</dbReference>
<name>A0ABV6QL42_9ACTN</name>
<comment type="pathway">
    <text evidence="1">Siderophore biosynthesis.</text>
</comment>
<dbReference type="RefSeq" id="WP_380047681.1">
    <property type="nucleotide sequence ID" value="NZ_JBHLTC010000018.1"/>
</dbReference>
<organism evidence="5 6">
    <name type="scientific">Kribbella deserti</name>
    <dbReference type="NCBI Taxonomy" id="1926257"/>
    <lineage>
        <taxon>Bacteria</taxon>
        <taxon>Bacillati</taxon>
        <taxon>Actinomycetota</taxon>
        <taxon>Actinomycetes</taxon>
        <taxon>Propionibacteriales</taxon>
        <taxon>Kribbellaceae</taxon>
        <taxon>Kribbella</taxon>
    </lineage>
</organism>
<evidence type="ECO:0000256" key="2">
    <source>
        <dbReference type="ARBA" id="ARBA00007832"/>
    </source>
</evidence>
<evidence type="ECO:0000313" key="6">
    <source>
        <dbReference type="Proteomes" id="UP001589890"/>
    </source>
</evidence>